<evidence type="ECO:0000313" key="16">
    <source>
        <dbReference type="Proteomes" id="UP001231518"/>
    </source>
</evidence>
<keyword evidence="5" id="KW-0862">Zinc</keyword>
<dbReference type="InterPro" id="IPR006612">
    <property type="entry name" value="THAP_Znf"/>
</dbReference>
<evidence type="ECO:0000256" key="8">
    <source>
        <dbReference type="ARBA" id="ARBA00023125"/>
    </source>
</evidence>
<comment type="caution">
    <text evidence="15">The sequence shown here is derived from an EMBL/GenBank/DDBJ whole genome shotgun (WGS) entry which is preliminary data.</text>
</comment>
<dbReference type="Proteomes" id="UP001231518">
    <property type="component" value="Chromosome 15"/>
</dbReference>
<dbReference type="GO" id="GO:0008270">
    <property type="term" value="F:zinc ion binding"/>
    <property type="evidence" value="ECO:0007669"/>
    <property type="project" value="UniProtKB-KW"/>
</dbReference>
<evidence type="ECO:0000256" key="3">
    <source>
        <dbReference type="ARBA" id="ARBA00022723"/>
    </source>
</evidence>
<evidence type="ECO:0000256" key="2">
    <source>
        <dbReference type="ARBA" id="ARBA00006177"/>
    </source>
</evidence>
<evidence type="ECO:0000256" key="1">
    <source>
        <dbReference type="ARBA" id="ARBA00004642"/>
    </source>
</evidence>
<feature type="domain" description="THAP-type" evidence="14">
    <location>
        <begin position="1"/>
        <end position="79"/>
    </location>
</feature>
<dbReference type="EMBL" id="JARGEI010000012">
    <property type="protein sequence ID" value="KAJ8722987.1"/>
    <property type="molecule type" value="Genomic_DNA"/>
</dbReference>
<keyword evidence="4 12" id="KW-0863">Zinc-finger</keyword>
<dbReference type="InterPro" id="IPR026516">
    <property type="entry name" value="THAP1/10"/>
</dbReference>
<gene>
    <name evidence="15" type="ORF">PYW07_004167</name>
</gene>
<comment type="subcellular location">
    <subcellularLocation>
        <location evidence="1">Nucleus</location>
        <location evidence="1">Nucleoplasm</location>
    </subcellularLocation>
</comment>
<evidence type="ECO:0000256" key="11">
    <source>
        <dbReference type="ARBA" id="ARBA00023306"/>
    </source>
</evidence>
<keyword evidence="16" id="KW-1185">Reference proteome</keyword>
<dbReference type="GO" id="GO:0043565">
    <property type="term" value="F:sequence-specific DNA binding"/>
    <property type="evidence" value="ECO:0007669"/>
    <property type="project" value="InterPro"/>
</dbReference>
<dbReference type="Gene3D" id="6.20.210.20">
    <property type="entry name" value="THAP domain"/>
    <property type="match status" value="1"/>
</dbReference>
<evidence type="ECO:0000256" key="9">
    <source>
        <dbReference type="ARBA" id="ARBA00023163"/>
    </source>
</evidence>
<dbReference type="Pfam" id="PF05485">
    <property type="entry name" value="THAP"/>
    <property type="match status" value="1"/>
</dbReference>
<comment type="similarity">
    <text evidence="2">Belongs to the THAP1 family.</text>
</comment>
<reference evidence="15" key="1">
    <citation type="submission" date="2023-03" db="EMBL/GenBank/DDBJ databases">
        <title>Chromosome-level genomes of two armyworms, Mythimna separata and Mythimna loreyi, provide insights into the biosynthesis and reception of sex pheromones.</title>
        <authorList>
            <person name="Zhao H."/>
        </authorList>
    </citation>
    <scope>NUCLEOTIDE SEQUENCE</scope>
    <source>
        <strain evidence="15">BeijingLab</strain>
        <tissue evidence="15">Pupa</tissue>
    </source>
</reference>
<keyword evidence="8 12" id="KW-0238">DNA-binding</keyword>
<organism evidence="15 16">
    <name type="scientific">Mythimna separata</name>
    <name type="common">Oriental armyworm</name>
    <name type="synonym">Pseudaletia separata</name>
    <dbReference type="NCBI Taxonomy" id="271217"/>
    <lineage>
        <taxon>Eukaryota</taxon>
        <taxon>Metazoa</taxon>
        <taxon>Ecdysozoa</taxon>
        <taxon>Arthropoda</taxon>
        <taxon>Hexapoda</taxon>
        <taxon>Insecta</taxon>
        <taxon>Pterygota</taxon>
        <taxon>Neoptera</taxon>
        <taxon>Endopterygota</taxon>
        <taxon>Lepidoptera</taxon>
        <taxon>Glossata</taxon>
        <taxon>Ditrysia</taxon>
        <taxon>Noctuoidea</taxon>
        <taxon>Noctuidae</taxon>
        <taxon>Noctuinae</taxon>
        <taxon>Hadenini</taxon>
        <taxon>Mythimna</taxon>
    </lineage>
</organism>
<dbReference type="SUPFAM" id="SSF57716">
    <property type="entry name" value="Glucocorticoid receptor-like (DNA-binding domain)"/>
    <property type="match status" value="1"/>
</dbReference>
<dbReference type="PROSITE" id="PS50950">
    <property type="entry name" value="ZF_THAP"/>
    <property type="match status" value="1"/>
</dbReference>
<evidence type="ECO:0000256" key="10">
    <source>
        <dbReference type="ARBA" id="ARBA00023242"/>
    </source>
</evidence>
<dbReference type="SMART" id="SM00980">
    <property type="entry name" value="THAP"/>
    <property type="match status" value="1"/>
</dbReference>
<keyword evidence="6" id="KW-0805">Transcription regulation</keyword>
<evidence type="ECO:0000256" key="12">
    <source>
        <dbReference type="PROSITE-ProRule" id="PRU00309"/>
    </source>
</evidence>
<evidence type="ECO:0000256" key="6">
    <source>
        <dbReference type="ARBA" id="ARBA00023015"/>
    </source>
</evidence>
<protein>
    <recommendedName>
        <fullName evidence="14">THAP-type domain-containing protein</fullName>
    </recommendedName>
</protein>
<keyword evidence="3" id="KW-0479">Metal-binding</keyword>
<dbReference type="SMART" id="SM00692">
    <property type="entry name" value="DM3"/>
    <property type="match status" value="1"/>
</dbReference>
<sequence length="206" mass="23626">MVKSCCVKLCNSEAYPGCENSFFSFPKNEKLRQQWIEVVPFKNKYSTCSYICSLHFKFEDVTAHKVKSILKPNSIPSIFPGVQLQGKPVESIVNVVKEENLEPTPSTSMDPLKAQTPEKPIKSIVHGSKEEKESTPSTSKKPLRKRRAEDFENVISRNKKLQYKLKLLTRQLKRRDDKIDNLKSVLNFILKKSSKLDELENVLIVV</sequence>
<keyword evidence="7" id="KW-0175">Coiled coil</keyword>
<accession>A0AAD7YQZ4</accession>
<dbReference type="PANTHER" id="PTHR46600:SF1">
    <property type="entry name" value="THAP DOMAIN-CONTAINING PROTEIN 1"/>
    <property type="match status" value="1"/>
</dbReference>
<feature type="region of interest" description="Disordered" evidence="13">
    <location>
        <begin position="100"/>
        <end position="146"/>
    </location>
</feature>
<dbReference type="AlphaFoldDB" id="A0AAD7YQZ4"/>
<dbReference type="PANTHER" id="PTHR46600">
    <property type="entry name" value="THAP DOMAIN-CONTAINING"/>
    <property type="match status" value="1"/>
</dbReference>
<keyword evidence="10" id="KW-0539">Nucleus</keyword>
<evidence type="ECO:0000256" key="5">
    <source>
        <dbReference type="ARBA" id="ARBA00022833"/>
    </source>
</evidence>
<name>A0AAD7YQZ4_MYTSE</name>
<dbReference type="GO" id="GO:0005654">
    <property type="term" value="C:nucleoplasm"/>
    <property type="evidence" value="ECO:0007669"/>
    <property type="project" value="UniProtKB-SubCell"/>
</dbReference>
<evidence type="ECO:0000256" key="4">
    <source>
        <dbReference type="ARBA" id="ARBA00022771"/>
    </source>
</evidence>
<keyword evidence="11" id="KW-0131">Cell cycle</keyword>
<evidence type="ECO:0000256" key="7">
    <source>
        <dbReference type="ARBA" id="ARBA00023054"/>
    </source>
</evidence>
<evidence type="ECO:0000259" key="14">
    <source>
        <dbReference type="PROSITE" id="PS50950"/>
    </source>
</evidence>
<proteinExistence type="inferred from homology"/>
<evidence type="ECO:0000313" key="15">
    <source>
        <dbReference type="EMBL" id="KAJ8722987.1"/>
    </source>
</evidence>
<evidence type="ECO:0000256" key="13">
    <source>
        <dbReference type="SAM" id="MobiDB-lite"/>
    </source>
</evidence>
<keyword evidence="9" id="KW-0804">Transcription</keyword>
<dbReference type="InterPro" id="IPR038441">
    <property type="entry name" value="THAP_Znf_sf"/>
</dbReference>